<reference evidence="3" key="1">
    <citation type="journal article" date="2019" name="Int. J. Syst. Evol. Microbiol.">
        <title>The Global Catalogue of Microorganisms (GCM) 10K type strain sequencing project: providing services to taxonomists for standard genome sequencing and annotation.</title>
        <authorList>
            <consortium name="The Broad Institute Genomics Platform"/>
            <consortium name="The Broad Institute Genome Sequencing Center for Infectious Disease"/>
            <person name="Wu L."/>
            <person name="Ma J."/>
        </authorList>
    </citation>
    <scope>NUCLEOTIDE SEQUENCE [LARGE SCALE GENOMIC DNA]</scope>
    <source>
        <strain evidence="3">JCM 14303</strain>
    </source>
</reference>
<name>A0ABP4LXH3_9ACTN</name>
<dbReference type="Proteomes" id="UP001500363">
    <property type="component" value="Unassembled WGS sequence"/>
</dbReference>
<dbReference type="EMBL" id="BAAANC010000002">
    <property type="protein sequence ID" value="GAA1531741.1"/>
    <property type="molecule type" value="Genomic_DNA"/>
</dbReference>
<proteinExistence type="predicted"/>
<keyword evidence="3" id="KW-1185">Reference proteome</keyword>
<evidence type="ECO:0000313" key="2">
    <source>
        <dbReference type="EMBL" id="GAA1531741.1"/>
    </source>
</evidence>
<feature type="region of interest" description="Disordered" evidence="1">
    <location>
        <begin position="90"/>
        <end position="109"/>
    </location>
</feature>
<evidence type="ECO:0000256" key="1">
    <source>
        <dbReference type="SAM" id="MobiDB-lite"/>
    </source>
</evidence>
<comment type="caution">
    <text evidence="2">The sequence shown here is derived from an EMBL/GenBank/DDBJ whole genome shotgun (WGS) entry which is preliminary data.</text>
</comment>
<sequence length="109" mass="12009">MSLLRFIAEVADEPLVLDPAAPRAEYRENTWLLSATEAELATLTAAEITTAFEQCADALRRRLTAEGHQSPAVFYVWHDAQAGQLRCSTTRHGLRPGDLDQKPGTSDTK</sequence>
<dbReference type="RefSeq" id="WP_344175584.1">
    <property type="nucleotide sequence ID" value="NZ_BAAANC010000002.1"/>
</dbReference>
<evidence type="ECO:0000313" key="3">
    <source>
        <dbReference type="Proteomes" id="UP001500363"/>
    </source>
</evidence>
<accession>A0ABP4LXH3</accession>
<organism evidence="2 3">
    <name type="scientific">Kribbella lupini</name>
    <dbReference type="NCBI Taxonomy" id="291602"/>
    <lineage>
        <taxon>Bacteria</taxon>
        <taxon>Bacillati</taxon>
        <taxon>Actinomycetota</taxon>
        <taxon>Actinomycetes</taxon>
        <taxon>Propionibacteriales</taxon>
        <taxon>Kribbellaceae</taxon>
        <taxon>Kribbella</taxon>
    </lineage>
</organism>
<gene>
    <name evidence="2" type="ORF">GCM10009741_37460</name>
</gene>
<protein>
    <submittedName>
        <fullName evidence="2">Uncharacterized protein</fullName>
    </submittedName>
</protein>